<keyword evidence="6" id="KW-0732">Signal</keyword>
<dbReference type="InterPro" id="IPR050131">
    <property type="entry name" value="Peptidase_S8_subtilisin-like"/>
</dbReference>
<dbReference type="CDD" id="cd05561">
    <property type="entry name" value="Peptidases_S8_4"/>
    <property type="match status" value="1"/>
</dbReference>
<feature type="signal peptide" evidence="6">
    <location>
        <begin position="1"/>
        <end position="20"/>
    </location>
</feature>
<evidence type="ECO:0000256" key="4">
    <source>
        <dbReference type="ARBA" id="ARBA00022825"/>
    </source>
</evidence>
<evidence type="ECO:0000256" key="6">
    <source>
        <dbReference type="SAM" id="SignalP"/>
    </source>
</evidence>
<keyword evidence="9" id="KW-1185">Reference proteome</keyword>
<dbReference type="EMBL" id="JAKGAS010000008">
    <property type="protein sequence ID" value="MCF2949394.1"/>
    <property type="molecule type" value="Genomic_DNA"/>
</dbReference>
<dbReference type="Pfam" id="PF00082">
    <property type="entry name" value="Peptidase_S8"/>
    <property type="match status" value="1"/>
</dbReference>
<dbReference type="Proteomes" id="UP001521137">
    <property type="component" value="Unassembled WGS sequence"/>
</dbReference>
<dbReference type="InterPro" id="IPR015500">
    <property type="entry name" value="Peptidase_S8_subtilisin-rel"/>
</dbReference>
<accession>A0ABS9D8Z9</accession>
<evidence type="ECO:0000256" key="5">
    <source>
        <dbReference type="PROSITE-ProRule" id="PRU01240"/>
    </source>
</evidence>
<proteinExistence type="inferred from homology"/>
<organism evidence="8 9">
    <name type="scientific">Paraglaciecola algarum</name>
    <dbReference type="NCBI Taxonomy" id="3050085"/>
    <lineage>
        <taxon>Bacteria</taxon>
        <taxon>Pseudomonadati</taxon>
        <taxon>Pseudomonadota</taxon>
        <taxon>Gammaproteobacteria</taxon>
        <taxon>Alteromonadales</taxon>
        <taxon>Alteromonadaceae</taxon>
        <taxon>Paraglaciecola</taxon>
    </lineage>
</organism>
<keyword evidence="2 5" id="KW-0645">Protease</keyword>
<dbReference type="PROSITE" id="PS51892">
    <property type="entry name" value="SUBTILASE"/>
    <property type="match status" value="1"/>
</dbReference>
<dbReference type="RefSeq" id="WP_235313495.1">
    <property type="nucleotide sequence ID" value="NZ_JAKGAS010000008.1"/>
</dbReference>
<gene>
    <name evidence="8" type="ORF">L0668_14840</name>
</gene>
<keyword evidence="4 5" id="KW-0720">Serine protease</keyword>
<reference evidence="8 9" key="1">
    <citation type="submission" date="2022-01" db="EMBL/GenBank/DDBJ databases">
        <title>Paraglaciecola sp. G1-23.</title>
        <authorList>
            <person name="Jin M.S."/>
            <person name="Han D.M."/>
            <person name="Kim H.M."/>
            <person name="Jeon C.O."/>
        </authorList>
    </citation>
    <scope>NUCLEOTIDE SEQUENCE [LARGE SCALE GENOMIC DNA]</scope>
    <source>
        <strain evidence="8 9">G1-23</strain>
    </source>
</reference>
<feature type="chain" id="PRO_5046859959" evidence="6">
    <location>
        <begin position="21"/>
        <end position="443"/>
    </location>
</feature>
<name>A0ABS9D8Z9_9ALTE</name>
<feature type="active site" description="Charge relay system" evidence="5">
    <location>
        <position position="205"/>
    </location>
</feature>
<feature type="domain" description="Peptidase S8/S53" evidence="7">
    <location>
        <begin position="198"/>
        <end position="440"/>
    </location>
</feature>
<comment type="similarity">
    <text evidence="1 5">Belongs to the peptidase S8 family.</text>
</comment>
<comment type="caution">
    <text evidence="8">The sequence shown here is derived from an EMBL/GenBank/DDBJ whole genome shotgun (WGS) entry which is preliminary data.</text>
</comment>
<sequence>MSWHKLMLFSCCIICHPSLAQLVDTSKITGSINQINDRLTNQVENLEDRIQDNVDLPFSLSELPPIESLSKAPLSALPLQISVGTNVLQPALIDVEVENGWRAIKQQWFLLSDPQTKLLLIDLGATIISEKHYQGLDLSLLQFEVPAHLDSTQALAEHLPKDVIESLARNHVYQTQNKQTAEQVQLTNQTSKAFCHDSIKVGMIDSAIDVHHRAFAQAQIISRDLLPESADSPTFHGSAVAGVMVGRVNNQEPLNKNATLYSAQVFYAQSNYSQGAPLDAIIASLDWLLTEQVPVVNMSLAGPDNPMLKRIIQQAHKKGMWIVAAAGNKGPASAPLYPAAYEPVFAVSAIDSAMQAYRWSVRGEHIDFSALGVNVLTVKAGGDYATESGTSMAAPVVTMALSCLIKQHTNPLSKSEILKRMRKVIKDEGPKGRDPVYGEGVVI</sequence>
<feature type="active site" description="Charge relay system" evidence="5">
    <location>
        <position position="236"/>
    </location>
</feature>
<dbReference type="Gene3D" id="3.40.50.200">
    <property type="entry name" value="Peptidase S8/S53 domain"/>
    <property type="match status" value="1"/>
</dbReference>
<dbReference type="PANTHER" id="PTHR43806">
    <property type="entry name" value="PEPTIDASE S8"/>
    <property type="match status" value="1"/>
</dbReference>
<protein>
    <submittedName>
        <fullName evidence="8">S8 family serine peptidase</fullName>
    </submittedName>
</protein>
<keyword evidence="3 5" id="KW-0378">Hydrolase</keyword>
<dbReference type="SUPFAM" id="SSF52743">
    <property type="entry name" value="Subtilisin-like"/>
    <property type="match status" value="1"/>
</dbReference>
<evidence type="ECO:0000313" key="9">
    <source>
        <dbReference type="Proteomes" id="UP001521137"/>
    </source>
</evidence>
<evidence type="ECO:0000256" key="1">
    <source>
        <dbReference type="ARBA" id="ARBA00011073"/>
    </source>
</evidence>
<evidence type="ECO:0000256" key="3">
    <source>
        <dbReference type="ARBA" id="ARBA00022801"/>
    </source>
</evidence>
<dbReference type="PANTHER" id="PTHR43806:SF11">
    <property type="entry name" value="CEREVISIN-RELATED"/>
    <property type="match status" value="1"/>
</dbReference>
<dbReference type="InterPro" id="IPR000209">
    <property type="entry name" value="Peptidase_S8/S53_dom"/>
</dbReference>
<dbReference type="PRINTS" id="PR00723">
    <property type="entry name" value="SUBTILISIN"/>
</dbReference>
<evidence type="ECO:0000256" key="2">
    <source>
        <dbReference type="ARBA" id="ARBA00022670"/>
    </source>
</evidence>
<feature type="active site" description="Charge relay system" evidence="5">
    <location>
        <position position="391"/>
    </location>
</feature>
<evidence type="ECO:0000259" key="7">
    <source>
        <dbReference type="Pfam" id="PF00082"/>
    </source>
</evidence>
<evidence type="ECO:0000313" key="8">
    <source>
        <dbReference type="EMBL" id="MCF2949394.1"/>
    </source>
</evidence>
<dbReference type="InterPro" id="IPR036852">
    <property type="entry name" value="Peptidase_S8/S53_dom_sf"/>
</dbReference>